<evidence type="ECO:0000313" key="2">
    <source>
        <dbReference type="EMBL" id="CAE6448218.1"/>
    </source>
</evidence>
<reference evidence="2" key="1">
    <citation type="submission" date="2021-01" db="EMBL/GenBank/DDBJ databases">
        <authorList>
            <person name="Kaushik A."/>
        </authorList>
    </citation>
    <scope>NUCLEOTIDE SEQUENCE</scope>
    <source>
        <strain evidence="2">AG6-10EEA</strain>
    </source>
</reference>
<dbReference type="AlphaFoldDB" id="A0A8H3GE19"/>
<name>A0A8H3GE19_9AGAM</name>
<comment type="caution">
    <text evidence="2">The sequence shown here is derived from an EMBL/GenBank/DDBJ whole genome shotgun (WGS) entry which is preliminary data.</text>
</comment>
<protein>
    <recommendedName>
        <fullName evidence="4">Transmembrane protein</fullName>
    </recommendedName>
</protein>
<feature type="chain" id="PRO_5034470068" description="Transmembrane protein" evidence="1">
    <location>
        <begin position="24"/>
        <end position="191"/>
    </location>
</feature>
<keyword evidence="1" id="KW-0732">Signal</keyword>
<accession>A0A8H3GE19</accession>
<sequence>MSSFFRYAGAAALILSFGLFVQALPVLADVKIPVPSGTDVVSKALSNLVVDGKLEAKLKALCAIKTLVELKACLAIIVALLKGCADELSKIGAGIIVDVEAQASIVACVYAIITLLVKVCLQISVKFSITAVAALFAEIDVCVRLLLVNLDICVVGILALIVKACVSITLPILDSLKFDACVALLASVGLN</sequence>
<evidence type="ECO:0000256" key="1">
    <source>
        <dbReference type="SAM" id="SignalP"/>
    </source>
</evidence>
<organism evidence="2 3">
    <name type="scientific">Rhizoctonia solani</name>
    <dbReference type="NCBI Taxonomy" id="456999"/>
    <lineage>
        <taxon>Eukaryota</taxon>
        <taxon>Fungi</taxon>
        <taxon>Dikarya</taxon>
        <taxon>Basidiomycota</taxon>
        <taxon>Agaricomycotina</taxon>
        <taxon>Agaricomycetes</taxon>
        <taxon>Cantharellales</taxon>
        <taxon>Ceratobasidiaceae</taxon>
        <taxon>Rhizoctonia</taxon>
    </lineage>
</organism>
<evidence type="ECO:0000313" key="3">
    <source>
        <dbReference type="Proteomes" id="UP000663853"/>
    </source>
</evidence>
<evidence type="ECO:0008006" key="4">
    <source>
        <dbReference type="Google" id="ProtNLM"/>
    </source>
</evidence>
<feature type="signal peptide" evidence="1">
    <location>
        <begin position="1"/>
        <end position="23"/>
    </location>
</feature>
<proteinExistence type="predicted"/>
<gene>
    <name evidence="2" type="ORF">RDB_LOCUS45884</name>
</gene>
<dbReference type="Proteomes" id="UP000663853">
    <property type="component" value="Unassembled WGS sequence"/>
</dbReference>
<dbReference type="EMBL" id="CAJMXA010000989">
    <property type="protein sequence ID" value="CAE6448218.1"/>
    <property type="molecule type" value="Genomic_DNA"/>
</dbReference>